<organism evidence="18">
    <name type="scientific">Monosiga ovata</name>
    <dbReference type="NCBI Taxonomy" id="81526"/>
    <lineage>
        <taxon>Eukaryota</taxon>
        <taxon>Choanoflagellata</taxon>
        <taxon>Craspedida</taxon>
        <taxon>Salpingoecidae</taxon>
        <taxon>Monosiga</taxon>
    </lineage>
</organism>
<dbReference type="AlphaFoldDB" id="Q0PDJ5"/>
<reference evidence="18" key="1">
    <citation type="journal article" date="2006" name="Proc. Natl. Acad. Sci. U.S.A.">
        <title>Functional development of Src tyrosine kinases during evolution from a unicellular ancestor to multicellular animals.</title>
        <authorList>
            <person name="Segawa Y."/>
            <person name="Suga H."/>
            <person name="Iwabe N."/>
            <person name="Oneyama C."/>
            <person name="Akagi T."/>
            <person name="Miyata T."/>
            <person name="Okada M."/>
        </authorList>
    </citation>
    <scope>NUCLEOTIDE SEQUENCE</scope>
</reference>
<dbReference type="InterPro" id="IPR001245">
    <property type="entry name" value="Ser-Thr/Tyr_kinase_cat_dom"/>
</dbReference>
<keyword evidence="3 13" id="KW-0728">SH3 domain</keyword>
<dbReference type="Gene3D" id="3.30.505.10">
    <property type="entry name" value="SH2 domain"/>
    <property type="match status" value="1"/>
</dbReference>
<dbReference type="InterPro" id="IPR008266">
    <property type="entry name" value="Tyr_kinase_AS"/>
</dbReference>
<dbReference type="Pfam" id="PF07714">
    <property type="entry name" value="PK_Tyr_Ser-Thr"/>
    <property type="match status" value="1"/>
</dbReference>
<dbReference type="InterPro" id="IPR000719">
    <property type="entry name" value="Prot_kinase_dom"/>
</dbReference>
<evidence type="ECO:0000256" key="12">
    <source>
        <dbReference type="PROSITE-ProRule" id="PRU00191"/>
    </source>
</evidence>
<comment type="subcellular location">
    <subcellularLocation>
        <location evidence="1">Cytoplasm</location>
    </subcellularLocation>
</comment>
<dbReference type="PROSITE" id="PS50011">
    <property type="entry name" value="PROTEIN_KINASE_DOM"/>
    <property type="match status" value="1"/>
</dbReference>
<evidence type="ECO:0000256" key="8">
    <source>
        <dbReference type="ARBA" id="ARBA00022840"/>
    </source>
</evidence>
<dbReference type="PRINTS" id="PR00452">
    <property type="entry name" value="SH3DOMAIN"/>
</dbReference>
<keyword evidence="10" id="KW-0829">Tyrosine-protein kinase</keyword>
<dbReference type="EC" id="2.7.10.2" evidence="2"/>
<evidence type="ECO:0000256" key="14">
    <source>
        <dbReference type="PROSITE-ProRule" id="PRU10141"/>
    </source>
</evidence>
<evidence type="ECO:0000256" key="13">
    <source>
        <dbReference type="PROSITE-ProRule" id="PRU00192"/>
    </source>
</evidence>
<evidence type="ECO:0000256" key="10">
    <source>
        <dbReference type="ARBA" id="ARBA00023137"/>
    </source>
</evidence>
<feature type="domain" description="SH3" evidence="16">
    <location>
        <begin position="19"/>
        <end position="80"/>
    </location>
</feature>
<dbReference type="CDD" id="cd05039">
    <property type="entry name" value="PTKc_Csk_like"/>
    <property type="match status" value="1"/>
</dbReference>
<dbReference type="PANTHER" id="PTHR24418">
    <property type="entry name" value="TYROSINE-PROTEIN KINASE"/>
    <property type="match status" value="1"/>
</dbReference>
<dbReference type="InterPro" id="IPR020635">
    <property type="entry name" value="Tyr_kinase_cat_dom"/>
</dbReference>
<dbReference type="GO" id="GO:0005524">
    <property type="term" value="F:ATP binding"/>
    <property type="evidence" value="ECO:0007669"/>
    <property type="project" value="UniProtKB-UniRule"/>
</dbReference>
<dbReference type="SMART" id="SM00326">
    <property type="entry name" value="SH3"/>
    <property type="match status" value="1"/>
</dbReference>
<dbReference type="InterPro" id="IPR036028">
    <property type="entry name" value="SH3-like_dom_sf"/>
</dbReference>
<dbReference type="SMART" id="SM00219">
    <property type="entry name" value="TyrKc"/>
    <property type="match status" value="1"/>
</dbReference>
<dbReference type="CDD" id="cd11769">
    <property type="entry name" value="SH3_CSK"/>
    <property type="match status" value="1"/>
</dbReference>
<dbReference type="InterPro" id="IPR035027">
    <property type="entry name" value="Csk-like_SH2"/>
</dbReference>
<keyword evidence="8 14" id="KW-0067">ATP-binding</keyword>
<dbReference type="GO" id="GO:0004715">
    <property type="term" value="F:non-membrane spanning protein tyrosine kinase activity"/>
    <property type="evidence" value="ECO:0007669"/>
    <property type="project" value="UniProtKB-EC"/>
</dbReference>
<evidence type="ECO:0000256" key="11">
    <source>
        <dbReference type="ARBA" id="ARBA00051245"/>
    </source>
</evidence>
<dbReference type="Pfam" id="PF00017">
    <property type="entry name" value="SH2"/>
    <property type="match status" value="1"/>
</dbReference>
<dbReference type="InterPro" id="IPR011009">
    <property type="entry name" value="Kinase-like_dom_sf"/>
</dbReference>
<dbReference type="FunFam" id="3.30.505.10:FF:000023">
    <property type="entry name" value="Tyrosine-protein kinase"/>
    <property type="match status" value="1"/>
</dbReference>
<dbReference type="EMBL" id="AB098164">
    <property type="protein sequence ID" value="BAF02917.1"/>
    <property type="molecule type" value="mRNA"/>
</dbReference>
<dbReference type="InterPro" id="IPR001452">
    <property type="entry name" value="SH3_domain"/>
</dbReference>
<feature type="binding site" evidence="14">
    <location>
        <position position="242"/>
    </location>
    <ligand>
        <name>ATP</name>
        <dbReference type="ChEBI" id="CHEBI:30616"/>
    </ligand>
</feature>
<dbReference type="GO" id="GO:0005737">
    <property type="term" value="C:cytoplasm"/>
    <property type="evidence" value="ECO:0007669"/>
    <property type="project" value="UniProtKB-SubCell"/>
</dbReference>
<dbReference type="InterPro" id="IPR017441">
    <property type="entry name" value="Protein_kinase_ATP_BS"/>
</dbReference>
<evidence type="ECO:0000256" key="5">
    <source>
        <dbReference type="ARBA" id="ARBA00022679"/>
    </source>
</evidence>
<dbReference type="SUPFAM" id="SSF55550">
    <property type="entry name" value="SH2 domain"/>
    <property type="match status" value="1"/>
</dbReference>
<evidence type="ECO:0000259" key="17">
    <source>
        <dbReference type="PROSITE" id="PS50011"/>
    </source>
</evidence>
<dbReference type="PROSITE" id="PS50002">
    <property type="entry name" value="SH3"/>
    <property type="match status" value="1"/>
</dbReference>
<dbReference type="InterPro" id="IPR050198">
    <property type="entry name" value="Non-receptor_tyrosine_kinases"/>
</dbReference>
<keyword evidence="7 18" id="KW-0418">Kinase</keyword>
<dbReference type="Gene3D" id="1.10.510.10">
    <property type="entry name" value="Transferase(Phosphotransferase) domain 1"/>
    <property type="match status" value="1"/>
</dbReference>
<dbReference type="FunFam" id="1.10.510.10:FF:000554">
    <property type="entry name" value="Predicted protein"/>
    <property type="match status" value="1"/>
</dbReference>
<dbReference type="CDD" id="cd09937">
    <property type="entry name" value="SH2_csk_like"/>
    <property type="match status" value="1"/>
</dbReference>
<dbReference type="PRINTS" id="PR00401">
    <property type="entry name" value="SH2DOMAIN"/>
</dbReference>
<dbReference type="SUPFAM" id="SSF50044">
    <property type="entry name" value="SH3-domain"/>
    <property type="match status" value="1"/>
</dbReference>
<proteinExistence type="evidence at transcript level"/>
<evidence type="ECO:0000259" key="15">
    <source>
        <dbReference type="PROSITE" id="PS50001"/>
    </source>
</evidence>
<keyword evidence="5" id="KW-0808">Transferase</keyword>
<dbReference type="PRINTS" id="PR00678">
    <property type="entry name" value="PI3KINASEP85"/>
</dbReference>
<evidence type="ECO:0000256" key="1">
    <source>
        <dbReference type="ARBA" id="ARBA00004496"/>
    </source>
</evidence>
<dbReference type="PROSITE" id="PS00109">
    <property type="entry name" value="PROTEIN_KINASE_TYR"/>
    <property type="match status" value="1"/>
</dbReference>
<name>Q0PDJ5_9EUKA</name>
<keyword evidence="4" id="KW-0963">Cytoplasm</keyword>
<dbReference type="InterPro" id="IPR000980">
    <property type="entry name" value="SH2"/>
</dbReference>
<evidence type="ECO:0000256" key="2">
    <source>
        <dbReference type="ARBA" id="ARBA00011903"/>
    </source>
</evidence>
<evidence type="ECO:0000256" key="4">
    <source>
        <dbReference type="ARBA" id="ARBA00022490"/>
    </source>
</evidence>
<dbReference type="PRINTS" id="PR00109">
    <property type="entry name" value="TYRKINASE"/>
</dbReference>
<evidence type="ECO:0000256" key="6">
    <source>
        <dbReference type="ARBA" id="ARBA00022741"/>
    </source>
</evidence>
<sequence>MSARAKEPEGARPDILKPTKGMKCEAAYDFNGASKEDLPFKKGDILTIENPTEDPNWWLVRDKTGRTGMIPANYVELIGSDTKKTGTLPRDASGQLIPMPWFHGKISRELAESLLMPREDGLFLVRESAHFPGDYTLCVCFQDQVDHYRMQGKNGKLTIDEEVYFSSLEELVQHYEKDADGLCTRLRKPVVKQGGREFKIDARKFVNWEISPREIVKSAQIGSGQFGDVFEGLYRGQKVAIKTLKDVQGDAIDQFLLEADTMTRLRHKNLVQLIGVCTQGSPIMIVSEFMGKGCLLDYLRSRGRAVINLATQLGFCRDICAAMEYLEEQKFVHRDLAARNILLSDDGVAKVADFGLAKDSQLGVTDIGKLPIKWTAPEAIRLKVSTSKSDVWSFGVVLWEIFAFGRAPYPRMGQKEVVDAVVKGYRMECPDTCPKEVYDKIMMACWEIDPVKRPTFKTLMRALSSIQA</sequence>
<protein>
    <recommendedName>
        <fullName evidence="2">non-specific protein-tyrosine kinase</fullName>
        <ecNumber evidence="2">2.7.10.2</ecNumber>
    </recommendedName>
</protein>
<gene>
    <name evidence="18" type="primary">MoPTK-w</name>
</gene>
<dbReference type="SMART" id="SM00252">
    <property type="entry name" value="SH2"/>
    <property type="match status" value="1"/>
</dbReference>
<evidence type="ECO:0000256" key="7">
    <source>
        <dbReference type="ARBA" id="ARBA00022777"/>
    </source>
</evidence>
<evidence type="ECO:0000256" key="9">
    <source>
        <dbReference type="ARBA" id="ARBA00022999"/>
    </source>
</evidence>
<accession>Q0PDJ5</accession>
<dbReference type="FunFam" id="3.30.200.20:FF:000180">
    <property type="entry name" value="serine/threonine-protein kinase STY46-like"/>
    <property type="match status" value="1"/>
</dbReference>
<keyword evidence="9 12" id="KW-0727">SH2 domain</keyword>
<dbReference type="Pfam" id="PF00018">
    <property type="entry name" value="SH3_1"/>
    <property type="match status" value="1"/>
</dbReference>
<evidence type="ECO:0000256" key="3">
    <source>
        <dbReference type="ARBA" id="ARBA00022443"/>
    </source>
</evidence>
<dbReference type="SUPFAM" id="SSF56112">
    <property type="entry name" value="Protein kinase-like (PK-like)"/>
    <property type="match status" value="1"/>
</dbReference>
<dbReference type="InterPro" id="IPR036860">
    <property type="entry name" value="SH2_dom_sf"/>
</dbReference>
<feature type="domain" description="SH2" evidence="15">
    <location>
        <begin position="101"/>
        <end position="190"/>
    </location>
</feature>
<dbReference type="PROSITE" id="PS00107">
    <property type="entry name" value="PROTEIN_KINASE_ATP"/>
    <property type="match status" value="1"/>
</dbReference>
<evidence type="ECO:0000259" key="16">
    <source>
        <dbReference type="PROSITE" id="PS50002"/>
    </source>
</evidence>
<feature type="domain" description="Protein kinase" evidence="17">
    <location>
        <begin position="215"/>
        <end position="468"/>
    </location>
</feature>
<dbReference type="PROSITE" id="PS50001">
    <property type="entry name" value="SH2"/>
    <property type="match status" value="1"/>
</dbReference>
<evidence type="ECO:0000313" key="18">
    <source>
        <dbReference type="EMBL" id="BAF02917.1"/>
    </source>
</evidence>
<dbReference type="Gene3D" id="2.30.30.40">
    <property type="entry name" value="SH3 Domains"/>
    <property type="match status" value="1"/>
</dbReference>
<keyword evidence="6 14" id="KW-0547">Nucleotide-binding</keyword>
<comment type="catalytic activity">
    <reaction evidence="11">
        <text>L-tyrosyl-[protein] + ATP = O-phospho-L-tyrosyl-[protein] + ADP + H(+)</text>
        <dbReference type="Rhea" id="RHEA:10596"/>
        <dbReference type="Rhea" id="RHEA-COMP:10136"/>
        <dbReference type="Rhea" id="RHEA-COMP:20101"/>
        <dbReference type="ChEBI" id="CHEBI:15378"/>
        <dbReference type="ChEBI" id="CHEBI:30616"/>
        <dbReference type="ChEBI" id="CHEBI:46858"/>
        <dbReference type="ChEBI" id="CHEBI:61978"/>
        <dbReference type="ChEBI" id="CHEBI:456216"/>
        <dbReference type="EC" id="2.7.10.2"/>
    </reaction>
</comment>